<evidence type="ECO:0000256" key="4">
    <source>
        <dbReference type="ARBA" id="ARBA00022989"/>
    </source>
</evidence>
<dbReference type="GO" id="GO:0005886">
    <property type="term" value="C:plasma membrane"/>
    <property type="evidence" value="ECO:0007669"/>
    <property type="project" value="UniProtKB-SubCell"/>
</dbReference>
<reference evidence="8" key="1">
    <citation type="submission" date="2016-02" db="EMBL/GenBank/DDBJ databases">
        <title>Genomic sequence of a clinical Staphylococcus hominis isolate.</title>
        <authorList>
            <person name="McClure J.M."/>
            <person name="Zhang K."/>
        </authorList>
    </citation>
    <scope>NUCLEOTIDE SEQUENCE</scope>
    <source>
        <strain evidence="8">C34847</strain>
    </source>
</reference>
<proteinExistence type="inferred from homology"/>
<feature type="transmembrane region" description="Helical" evidence="6">
    <location>
        <begin position="154"/>
        <end position="175"/>
    </location>
</feature>
<dbReference type="PANTHER" id="PTHR46795">
    <property type="entry name" value="ABC TRANSPORTER PERMEASE-RELATED-RELATED"/>
    <property type="match status" value="1"/>
</dbReference>
<dbReference type="RefSeq" id="WP_017175998.1">
    <property type="nucleotide sequence ID" value="NZ_CAXOJL010000008.1"/>
</dbReference>
<dbReference type="Pfam" id="PF02687">
    <property type="entry name" value="FtsX"/>
    <property type="match status" value="1"/>
</dbReference>
<feature type="transmembrane region" description="Helical" evidence="6">
    <location>
        <begin position="506"/>
        <end position="531"/>
    </location>
</feature>
<sequence length="629" mass="72188">MSFSYIIWRNFLRNIKHYAIYMFSLVISTVLYFSFITIKYVHHLHIHESLSMIREGSKIGSYFLFIIIVVFIMYTNILFIKRRSYELGLLQIMGLNKVSIIYMFMLEQLFIFLITAVLGVIIGIVGSKILLMIILKLLGIHTSVSLVFSVDAIIQTLFILIIAYILIILQAIIFLNKYSVTQLMESEEYIDETGKHITFGEIILGILGIVFILAGYYLSTRFVELLDDIVLPFIILFLTVIGAYFFFRSSVSLILKIIKSFKSGNVTVNDVIFTSSLMFRIRKNAFSLTIISIISAITVSVLCFAAISRGSLSKEISLESPYEVTTNNDILSEKLKYQLEQQHIAYNYNYKQVVYTHLYKDYLFDVNAARPYSVTVTSEDYFSNVSLKKGQADLIIPEDVIPELTKHRPHGTTLIGTKRHHTKVQLRKVIHKVYFKESIDLGGPTLVLNNEDYQFIKQHVKNKDIISQHGFDLKHTKDIPRLEKTINHMNQNLKTRSQIASEISSLTGILLFISSFLGIAFLIATGCIIYIKQIDETEDELENYSILRKLGFTQKDMDRGLKLKVAFNFGLPLAIALLHAYFAALVFMKFIGFTNQTSIFIVMIIYTIVYSMFAFIAYNHSKRTINHSI</sequence>
<feature type="domain" description="ABC3 transporter permease C-terminal" evidence="7">
    <location>
        <begin position="60"/>
        <end position="175"/>
    </location>
</feature>
<dbReference type="EMBL" id="JAGHKT020000004">
    <property type="protein sequence ID" value="MCM5672023.1"/>
    <property type="molecule type" value="Genomic_DNA"/>
</dbReference>
<keyword evidence="4 6" id="KW-1133">Transmembrane helix</keyword>
<dbReference type="PIRSF" id="PIRSF018968">
    <property type="entry name" value="ABC_permease_BceB"/>
    <property type="match status" value="1"/>
</dbReference>
<keyword evidence="5 6" id="KW-0472">Membrane</keyword>
<keyword evidence="6" id="KW-0813">Transport</keyword>
<feature type="transmembrane region" description="Helical" evidence="6">
    <location>
        <begin position="129"/>
        <end position="148"/>
    </location>
</feature>
<feature type="transmembrane region" description="Helical" evidence="6">
    <location>
        <begin position="196"/>
        <end position="217"/>
    </location>
</feature>
<feature type="transmembrane region" description="Helical" evidence="6">
    <location>
        <begin position="565"/>
        <end position="587"/>
    </location>
</feature>
<evidence type="ECO:0000256" key="6">
    <source>
        <dbReference type="PIRNR" id="PIRNR018968"/>
    </source>
</evidence>
<evidence type="ECO:0000256" key="2">
    <source>
        <dbReference type="ARBA" id="ARBA00022475"/>
    </source>
</evidence>
<evidence type="ECO:0000256" key="1">
    <source>
        <dbReference type="ARBA" id="ARBA00004651"/>
    </source>
</evidence>
<accession>A0A3S7GU95</accession>
<comment type="similarity">
    <text evidence="6">Belongs to the ABC-4 integral membrane protein family.</text>
</comment>
<feature type="transmembrane region" description="Helical" evidence="6">
    <location>
        <begin position="20"/>
        <end position="41"/>
    </location>
</feature>
<evidence type="ECO:0000256" key="3">
    <source>
        <dbReference type="ARBA" id="ARBA00022692"/>
    </source>
</evidence>
<evidence type="ECO:0000256" key="5">
    <source>
        <dbReference type="ARBA" id="ARBA00023136"/>
    </source>
</evidence>
<feature type="transmembrane region" description="Helical" evidence="6">
    <location>
        <begin position="62"/>
        <end position="80"/>
    </location>
</feature>
<evidence type="ECO:0000259" key="7">
    <source>
        <dbReference type="Pfam" id="PF02687"/>
    </source>
</evidence>
<evidence type="ECO:0000313" key="10">
    <source>
        <dbReference type="Proteomes" id="UP000665944"/>
    </source>
</evidence>
<dbReference type="EMBL" id="CP014567">
    <property type="protein sequence ID" value="AVI05868.1"/>
    <property type="molecule type" value="Genomic_DNA"/>
</dbReference>
<feature type="transmembrane region" description="Helical" evidence="6">
    <location>
        <begin position="599"/>
        <end position="618"/>
    </location>
</feature>
<organism evidence="8">
    <name type="scientific">Staphylococcus hominis</name>
    <dbReference type="NCBI Taxonomy" id="1290"/>
    <lineage>
        <taxon>Bacteria</taxon>
        <taxon>Bacillati</taxon>
        <taxon>Bacillota</taxon>
        <taxon>Bacilli</taxon>
        <taxon>Bacillales</taxon>
        <taxon>Staphylococcaceae</taxon>
        <taxon>Staphylococcus</taxon>
    </lineage>
</organism>
<feature type="transmembrane region" description="Helical" evidence="6">
    <location>
        <begin position="229"/>
        <end position="247"/>
    </location>
</feature>
<keyword evidence="10" id="KW-1185">Reference proteome</keyword>
<dbReference type="InterPro" id="IPR003838">
    <property type="entry name" value="ABC3_permease_C"/>
</dbReference>
<comment type="subcellular location">
    <subcellularLocation>
        <location evidence="1 6">Cell membrane</location>
        <topology evidence="1 6">Multi-pass membrane protein</topology>
    </subcellularLocation>
</comment>
<dbReference type="InterPro" id="IPR027022">
    <property type="entry name" value="ABC_permease_BceB-typ"/>
</dbReference>
<keyword evidence="3 6" id="KW-0812">Transmembrane</keyword>
<dbReference type="PANTHER" id="PTHR46795:SF3">
    <property type="entry name" value="ABC TRANSPORTER PERMEASE"/>
    <property type="match status" value="1"/>
</dbReference>
<feature type="transmembrane region" description="Helical" evidence="6">
    <location>
        <begin position="100"/>
        <end position="122"/>
    </location>
</feature>
<evidence type="ECO:0000313" key="8">
    <source>
        <dbReference type="EMBL" id="AVI05868.1"/>
    </source>
</evidence>
<name>A0A3S7GU95_STAHO</name>
<gene>
    <name evidence="8" type="ORF">AZE34_03475</name>
    <name evidence="9" type="ORF">J7T32_004465</name>
</gene>
<dbReference type="AlphaFoldDB" id="A0A3S7GU95"/>
<keyword evidence="2 6" id="KW-1003">Cell membrane</keyword>
<dbReference type="InterPro" id="IPR052536">
    <property type="entry name" value="ABC-4_Integral_Memb_Prot"/>
</dbReference>
<dbReference type="Proteomes" id="UP000665944">
    <property type="component" value="Unassembled WGS sequence"/>
</dbReference>
<dbReference type="GO" id="GO:0055085">
    <property type="term" value="P:transmembrane transport"/>
    <property type="evidence" value="ECO:0007669"/>
    <property type="project" value="UniProtKB-UniRule"/>
</dbReference>
<evidence type="ECO:0000313" key="9">
    <source>
        <dbReference type="EMBL" id="MCM5672023.1"/>
    </source>
</evidence>
<reference evidence="9 10" key="2">
    <citation type="submission" date="2022-06" db="EMBL/GenBank/DDBJ databases">
        <title>Staphylococcus hominis ShoR14 genome sequence.</title>
        <authorList>
            <person name="Yeo C.C."/>
            <person name="Chew C.H."/>
            <person name="Che Hamzah A.M."/>
            <person name="Al-Trad E.I."/>
        </authorList>
    </citation>
    <scope>NUCLEOTIDE SEQUENCE [LARGE SCALE GENOMIC DNA]</scope>
    <source>
        <strain evidence="9 10">ShoR14</strain>
    </source>
</reference>
<protein>
    <submittedName>
        <fullName evidence="8">Bacitracin ABC transporter permease</fullName>
    </submittedName>
    <submittedName>
        <fullName evidence="9">FtsX-like permease family protein</fullName>
    </submittedName>
</protein>
<feature type="transmembrane region" description="Helical" evidence="6">
    <location>
        <begin position="285"/>
        <end position="307"/>
    </location>
</feature>